<sequence>MTRADEVHHGLRAALLAGAFPYGQRLVEEQLAERFSTSRTPVREALRRLEGDGHVVRDRSGGVRPNAPRVTAMRELYAVRTVLEDLAVRTADPEQLDPLHEEWLELRAERDESPDFVYADESFHEAIAHASGNSATERYLHDINERIRVIRIHDFTTVDRIVTTIEEHLEILDALRSGKTDAGAALMRVHIERSAEVVERRVGELLTRMFEEERP</sequence>
<evidence type="ECO:0000256" key="1">
    <source>
        <dbReference type="ARBA" id="ARBA00023015"/>
    </source>
</evidence>
<name>A0A660LFN8_9ACTN</name>
<dbReference type="PRINTS" id="PR00035">
    <property type="entry name" value="HTHGNTR"/>
</dbReference>
<organism evidence="5 6">
    <name type="scientific">Solirubrobacter pauli</name>
    <dbReference type="NCBI Taxonomy" id="166793"/>
    <lineage>
        <taxon>Bacteria</taxon>
        <taxon>Bacillati</taxon>
        <taxon>Actinomycetota</taxon>
        <taxon>Thermoleophilia</taxon>
        <taxon>Solirubrobacterales</taxon>
        <taxon>Solirubrobacteraceae</taxon>
        <taxon>Solirubrobacter</taxon>
    </lineage>
</organism>
<dbReference type="InterPro" id="IPR008920">
    <property type="entry name" value="TF_FadR/GntR_C"/>
</dbReference>
<keyword evidence="1" id="KW-0805">Transcription regulation</keyword>
<dbReference type="InterPro" id="IPR036388">
    <property type="entry name" value="WH-like_DNA-bd_sf"/>
</dbReference>
<dbReference type="InterPro" id="IPR036390">
    <property type="entry name" value="WH_DNA-bd_sf"/>
</dbReference>
<dbReference type="SMART" id="SM00895">
    <property type="entry name" value="FCD"/>
    <property type="match status" value="1"/>
</dbReference>
<keyword evidence="2" id="KW-0238">DNA-binding</keyword>
<dbReference type="Proteomes" id="UP000278962">
    <property type="component" value="Unassembled WGS sequence"/>
</dbReference>
<reference evidence="5 6" key="1">
    <citation type="submission" date="2018-10" db="EMBL/GenBank/DDBJ databases">
        <title>Genomic Encyclopedia of Archaeal and Bacterial Type Strains, Phase II (KMG-II): from individual species to whole genera.</title>
        <authorList>
            <person name="Goeker M."/>
        </authorList>
    </citation>
    <scope>NUCLEOTIDE SEQUENCE [LARGE SCALE GENOMIC DNA]</scope>
    <source>
        <strain evidence="5 6">DSM 14954</strain>
    </source>
</reference>
<dbReference type="Gene3D" id="1.10.10.10">
    <property type="entry name" value="Winged helix-like DNA-binding domain superfamily/Winged helix DNA-binding domain"/>
    <property type="match status" value="1"/>
</dbReference>
<dbReference type="PROSITE" id="PS50949">
    <property type="entry name" value="HTH_GNTR"/>
    <property type="match status" value="1"/>
</dbReference>
<evidence type="ECO:0000256" key="3">
    <source>
        <dbReference type="ARBA" id="ARBA00023163"/>
    </source>
</evidence>
<accession>A0A660LFN8</accession>
<keyword evidence="6" id="KW-1185">Reference proteome</keyword>
<dbReference type="GO" id="GO:0003677">
    <property type="term" value="F:DNA binding"/>
    <property type="evidence" value="ECO:0007669"/>
    <property type="project" value="UniProtKB-KW"/>
</dbReference>
<comment type="caution">
    <text evidence="5">The sequence shown here is derived from an EMBL/GenBank/DDBJ whole genome shotgun (WGS) entry which is preliminary data.</text>
</comment>
<dbReference type="Gene3D" id="1.20.120.530">
    <property type="entry name" value="GntR ligand-binding domain-like"/>
    <property type="match status" value="1"/>
</dbReference>
<evidence type="ECO:0000259" key="4">
    <source>
        <dbReference type="PROSITE" id="PS50949"/>
    </source>
</evidence>
<dbReference type="InterPro" id="IPR000524">
    <property type="entry name" value="Tscrpt_reg_HTH_GntR"/>
</dbReference>
<dbReference type="SUPFAM" id="SSF46785">
    <property type="entry name" value="Winged helix' DNA-binding domain"/>
    <property type="match status" value="1"/>
</dbReference>
<dbReference type="InterPro" id="IPR011711">
    <property type="entry name" value="GntR_C"/>
</dbReference>
<dbReference type="SMART" id="SM00345">
    <property type="entry name" value="HTH_GNTR"/>
    <property type="match status" value="1"/>
</dbReference>
<dbReference type="AlphaFoldDB" id="A0A660LFN8"/>
<dbReference type="SUPFAM" id="SSF48008">
    <property type="entry name" value="GntR ligand-binding domain-like"/>
    <property type="match status" value="1"/>
</dbReference>
<dbReference type="PANTHER" id="PTHR43537">
    <property type="entry name" value="TRANSCRIPTIONAL REGULATOR, GNTR FAMILY"/>
    <property type="match status" value="1"/>
</dbReference>
<proteinExistence type="predicted"/>
<gene>
    <name evidence="5" type="ORF">C8N24_2475</name>
</gene>
<dbReference type="Pfam" id="PF07729">
    <property type="entry name" value="FCD"/>
    <property type="match status" value="1"/>
</dbReference>
<feature type="domain" description="HTH gntR-type" evidence="4">
    <location>
        <begin position="1"/>
        <end position="68"/>
    </location>
</feature>
<dbReference type="EMBL" id="RBIL01000001">
    <property type="protein sequence ID" value="RKQ92623.1"/>
    <property type="molecule type" value="Genomic_DNA"/>
</dbReference>
<keyword evidence="3" id="KW-0804">Transcription</keyword>
<dbReference type="GO" id="GO:0003700">
    <property type="term" value="F:DNA-binding transcription factor activity"/>
    <property type="evidence" value="ECO:0007669"/>
    <property type="project" value="InterPro"/>
</dbReference>
<evidence type="ECO:0000256" key="2">
    <source>
        <dbReference type="ARBA" id="ARBA00023125"/>
    </source>
</evidence>
<dbReference type="RefSeq" id="WP_121250306.1">
    <property type="nucleotide sequence ID" value="NZ_RBIL01000001.1"/>
</dbReference>
<dbReference type="OrthoDB" id="9816161at2"/>
<dbReference type="Pfam" id="PF00392">
    <property type="entry name" value="GntR"/>
    <property type="match status" value="1"/>
</dbReference>
<protein>
    <submittedName>
        <fullName evidence="5">GntR family transcriptional regulator</fullName>
    </submittedName>
</protein>
<dbReference type="PANTHER" id="PTHR43537:SF24">
    <property type="entry name" value="GLUCONATE OPERON TRANSCRIPTIONAL REPRESSOR"/>
    <property type="match status" value="1"/>
</dbReference>
<evidence type="ECO:0000313" key="6">
    <source>
        <dbReference type="Proteomes" id="UP000278962"/>
    </source>
</evidence>
<evidence type="ECO:0000313" key="5">
    <source>
        <dbReference type="EMBL" id="RKQ92623.1"/>
    </source>
</evidence>